<sequence length="243" mass="26306">MSDADIDANNLQTPDSSPSAWQKSRERLAAFYERHRDNPIYLSVLLGGFCLICALILASSHLATLEPIALRQKEDLQSSLAKVIPAALHDNDLVKDAYALKAADGTETMLYPAYRNGAFAAVAYQVSAVGYGGPILSLIGVDKEGSLLGTEVLMHTETPGLGDRIESSRGDWIKQFTGRSLGDPEPEKWKVKKDGGYFDQLSGATITPRAVVLSVRNGLQFFKAHQEQIVHCPKGICEEGSGS</sequence>
<keyword evidence="6" id="KW-0997">Cell inner membrane</keyword>
<comment type="subcellular location">
    <subcellularLocation>
        <location evidence="6">Cell inner membrane</location>
        <topology evidence="6">Single-pass membrane protein</topology>
    </subcellularLocation>
</comment>
<keyword evidence="1 6" id="KW-0813">Transport</keyword>
<evidence type="ECO:0000256" key="7">
    <source>
        <dbReference type="SAM" id="Phobius"/>
    </source>
</evidence>
<keyword evidence="3 6" id="KW-0285">Flavoprotein</keyword>
<comment type="similarity">
    <text evidence="6">Belongs to the RnfG family.</text>
</comment>
<keyword evidence="4 6" id="KW-0288">FMN</keyword>
<comment type="function">
    <text evidence="6">Part of a membrane-bound complex that couples electron transfer with translocation of ions across the membrane.</text>
</comment>
<keyword evidence="6 7" id="KW-1133">Transmembrane helix</keyword>
<protein>
    <recommendedName>
        <fullName evidence="6">Ion-translocating oxidoreductase complex subunit G</fullName>
        <ecNumber evidence="6">7.-.-.-</ecNumber>
    </recommendedName>
    <alternativeName>
        <fullName evidence="6">Rnf electron transport complex subunit G</fullName>
    </alternativeName>
</protein>
<dbReference type="HAMAP" id="MF_00479">
    <property type="entry name" value="RsxG_RnfG"/>
    <property type="match status" value="1"/>
</dbReference>
<evidence type="ECO:0000313" key="9">
    <source>
        <dbReference type="EMBL" id="SFN61651.1"/>
    </source>
</evidence>
<keyword evidence="6 7" id="KW-0472">Membrane</keyword>
<evidence type="ECO:0000313" key="10">
    <source>
        <dbReference type="Proteomes" id="UP000199236"/>
    </source>
</evidence>
<feature type="transmembrane region" description="Helical" evidence="7">
    <location>
        <begin position="40"/>
        <end position="63"/>
    </location>
</feature>
<dbReference type="PANTHER" id="PTHR36118:SF1">
    <property type="entry name" value="ION-TRANSLOCATING OXIDOREDUCTASE COMPLEX SUBUNIT G"/>
    <property type="match status" value="1"/>
</dbReference>
<keyword evidence="6 7" id="KW-0812">Transmembrane</keyword>
<evidence type="ECO:0000256" key="6">
    <source>
        <dbReference type="HAMAP-Rule" id="MF_00479"/>
    </source>
</evidence>
<dbReference type="Proteomes" id="UP000199236">
    <property type="component" value="Unassembled WGS sequence"/>
</dbReference>
<accession>A0A1I5AGP5</accession>
<proteinExistence type="inferred from homology"/>
<evidence type="ECO:0000256" key="5">
    <source>
        <dbReference type="ARBA" id="ARBA00022982"/>
    </source>
</evidence>
<dbReference type="Pfam" id="PF04205">
    <property type="entry name" value="FMN_bind"/>
    <property type="match status" value="1"/>
</dbReference>
<keyword evidence="2 6" id="KW-0597">Phosphoprotein</keyword>
<gene>
    <name evidence="6" type="primary">rnfG</name>
    <name evidence="9" type="ORF">SAMN04488056_101486</name>
</gene>
<dbReference type="STRING" id="655353.SAMN04488056_101486"/>
<dbReference type="GO" id="GO:0005886">
    <property type="term" value="C:plasma membrane"/>
    <property type="evidence" value="ECO:0007669"/>
    <property type="project" value="UniProtKB-SubCell"/>
</dbReference>
<evidence type="ECO:0000256" key="4">
    <source>
        <dbReference type="ARBA" id="ARBA00022643"/>
    </source>
</evidence>
<dbReference type="GO" id="GO:0009055">
    <property type="term" value="F:electron transfer activity"/>
    <property type="evidence" value="ECO:0007669"/>
    <property type="project" value="InterPro"/>
</dbReference>
<dbReference type="RefSeq" id="WP_090068455.1">
    <property type="nucleotide sequence ID" value="NZ_FOVR01000001.1"/>
</dbReference>
<dbReference type="EMBL" id="FOVR01000001">
    <property type="protein sequence ID" value="SFN61651.1"/>
    <property type="molecule type" value="Genomic_DNA"/>
</dbReference>
<keyword evidence="6" id="KW-1278">Translocase</keyword>
<evidence type="ECO:0000259" key="8">
    <source>
        <dbReference type="SMART" id="SM00900"/>
    </source>
</evidence>
<dbReference type="EC" id="7.-.-.-" evidence="6"/>
<reference evidence="9 10" key="1">
    <citation type="submission" date="2016-10" db="EMBL/GenBank/DDBJ databases">
        <authorList>
            <person name="de Groot N.N."/>
        </authorList>
    </citation>
    <scope>NUCLEOTIDE SEQUENCE [LARGE SCALE GENOMIC DNA]</scope>
    <source>
        <strain evidence="9 10">CGMCC 1.9157</strain>
    </source>
</reference>
<dbReference type="GO" id="GO:0010181">
    <property type="term" value="F:FMN binding"/>
    <property type="evidence" value="ECO:0007669"/>
    <property type="project" value="InterPro"/>
</dbReference>
<dbReference type="GO" id="GO:0022900">
    <property type="term" value="P:electron transport chain"/>
    <property type="evidence" value="ECO:0007669"/>
    <property type="project" value="UniProtKB-UniRule"/>
</dbReference>
<evidence type="ECO:0000256" key="2">
    <source>
        <dbReference type="ARBA" id="ARBA00022553"/>
    </source>
</evidence>
<keyword evidence="5 6" id="KW-0249">Electron transport</keyword>
<keyword evidence="10" id="KW-1185">Reference proteome</keyword>
<dbReference type="NCBIfam" id="TIGR01947">
    <property type="entry name" value="rnfG"/>
    <property type="match status" value="1"/>
</dbReference>
<evidence type="ECO:0000256" key="3">
    <source>
        <dbReference type="ARBA" id="ARBA00022630"/>
    </source>
</evidence>
<feature type="modified residue" description="FMN phosphoryl threonine" evidence="6">
    <location>
        <position position="205"/>
    </location>
</feature>
<dbReference type="AlphaFoldDB" id="A0A1I5AGP5"/>
<dbReference type="InterPro" id="IPR010209">
    <property type="entry name" value="Ion_transpt_RnfG/RsxG"/>
</dbReference>
<dbReference type="OrthoDB" id="9784165at2"/>
<evidence type="ECO:0000256" key="1">
    <source>
        <dbReference type="ARBA" id="ARBA00022448"/>
    </source>
</evidence>
<dbReference type="InterPro" id="IPR007329">
    <property type="entry name" value="FMN-bd"/>
</dbReference>
<keyword evidence="6" id="KW-1003">Cell membrane</keyword>
<dbReference type="PANTHER" id="PTHR36118">
    <property type="entry name" value="ION-TRANSLOCATING OXIDOREDUCTASE COMPLEX SUBUNIT G"/>
    <property type="match status" value="1"/>
</dbReference>
<name>A0A1I5AGP5_9HYPH</name>
<feature type="domain" description="FMN-binding" evidence="8">
    <location>
        <begin position="130"/>
        <end position="222"/>
    </location>
</feature>
<comment type="subunit">
    <text evidence="6">The complex is composed of six subunits: RnfA, RnfB, RnfC, RnfD, RnfE and RnfG.</text>
</comment>
<comment type="cofactor">
    <cofactor evidence="6">
        <name>FMN</name>
        <dbReference type="ChEBI" id="CHEBI:58210"/>
    </cofactor>
</comment>
<dbReference type="SMART" id="SM00900">
    <property type="entry name" value="FMN_bind"/>
    <property type="match status" value="1"/>
</dbReference>
<organism evidence="9 10">
    <name type="scientific">Cohaesibacter marisflavi</name>
    <dbReference type="NCBI Taxonomy" id="655353"/>
    <lineage>
        <taxon>Bacteria</taxon>
        <taxon>Pseudomonadati</taxon>
        <taxon>Pseudomonadota</taxon>
        <taxon>Alphaproteobacteria</taxon>
        <taxon>Hyphomicrobiales</taxon>
        <taxon>Cohaesibacteraceae</taxon>
    </lineage>
</organism>